<sequence length="540" mass="59176">MKLIRHLIEHIFFSLILWITLSGCQEDEKGPEAPIITISEEFKHVDNFSVGEEIRIGVNVKSSIGVRRLAYYFVTRTANGTSSGTPVTIDKVDFPLEINEEIVFKVAPDLVELVIISFDRKNNNSEIHFTPANIRTVPVLTFKDNVKYRETVFENKVLNVEGLVTSEFDLSAVTYQTIVNGTASEEKAIALADKKQVPFVVNVLISKGLTGIIIKAENIYKGIAADTFRIATVVGDGVNITLEGGKTTIPIAYVNSENTLNGTVSSGSPMSSLTYAIKANGVYGTEVPITIGNPNDEFSFVISFAPDKTIEAIRISGQNGSGKTKVSEFVVEKVYTKLLHFADVKLTSAVGSGLNNWFSAYRAPHVFDVANAAANDVMMDFALIKFNATNFYIMAPSVFAAGADYKNATAPYMTSFSKAPYTMITVNRNAIAQDAFNSLEWDGQMMEFLDTKVRGPVASGGENYNFYGTNRRFNNSLKPGAGFIIGWGQFDPTQNKAFGIVMVKEFNVTNGVATATLEIKVPAEDNRTKYNPVSILDYEP</sequence>
<reference evidence="1 2" key="1">
    <citation type="submission" date="2021-05" db="EMBL/GenBank/DDBJ databases">
        <title>A Polyphasic approach of four new species of the genus Ohtaekwangia: Ohtaekwangia histidinii sp. nov., Ohtaekwangia cretensis sp. nov., Ohtaekwangia indiensis sp. nov., Ohtaekwangia reichenbachii sp. nov. from diverse environment.</title>
        <authorList>
            <person name="Octaviana S."/>
        </authorList>
    </citation>
    <scope>NUCLEOTIDE SEQUENCE [LARGE SCALE GENOMIC DNA]</scope>
    <source>
        <strain evidence="1 2">PWU20</strain>
    </source>
</reference>
<evidence type="ECO:0008006" key="3">
    <source>
        <dbReference type="Google" id="ProtNLM"/>
    </source>
</evidence>
<evidence type="ECO:0000313" key="2">
    <source>
        <dbReference type="Proteomes" id="UP000772618"/>
    </source>
</evidence>
<accession>A0ABS5VT59</accession>
<gene>
    <name evidence="1" type="ORF">KK060_15115</name>
</gene>
<dbReference type="PROSITE" id="PS51257">
    <property type="entry name" value="PROKAR_LIPOPROTEIN"/>
    <property type="match status" value="1"/>
</dbReference>
<dbReference type="EMBL" id="JAHESD010000035">
    <property type="protein sequence ID" value="MBT1704622.1"/>
    <property type="molecule type" value="Genomic_DNA"/>
</dbReference>
<dbReference type="Proteomes" id="UP000772618">
    <property type="component" value="Unassembled WGS sequence"/>
</dbReference>
<dbReference type="RefSeq" id="WP_254154579.1">
    <property type="nucleotide sequence ID" value="NZ_JAHESD010000035.1"/>
</dbReference>
<keyword evidence="2" id="KW-1185">Reference proteome</keyword>
<proteinExistence type="predicted"/>
<comment type="caution">
    <text evidence="1">The sequence shown here is derived from an EMBL/GenBank/DDBJ whole genome shotgun (WGS) entry which is preliminary data.</text>
</comment>
<name>A0ABS5VT59_9BACT</name>
<evidence type="ECO:0000313" key="1">
    <source>
        <dbReference type="EMBL" id="MBT1704622.1"/>
    </source>
</evidence>
<protein>
    <recommendedName>
        <fullName evidence="3">Major fimbrial subunit protein N-terminal domain-containing protein</fullName>
    </recommendedName>
</protein>
<organism evidence="1 2">
    <name type="scientific">Chryseosolibacter indicus</name>
    <dbReference type="NCBI Taxonomy" id="2782351"/>
    <lineage>
        <taxon>Bacteria</taxon>
        <taxon>Pseudomonadati</taxon>
        <taxon>Bacteroidota</taxon>
        <taxon>Cytophagia</taxon>
        <taxon>Cytophagales</taxon>
        <taxon>Chryseotaleaceae</taxon>
        <taxon>Chryseosolibacter</taxon>
    </lineage>
</organism>